<dbReference type="PROSITE" id="PS51168">
    <property type="entry name" value="CHORISMATE_MUT_2"/>
    <property type="match status" value="1"/>
</dbReference>
<dbReference type="InterPro" id="IPR002701">
    <property type="entry name" value="CM_II_prokaryot"/>
</dbReference>
<organism evidence="3 4">
    <name type="scientific">Kitasatospora purpeofusca</name>
    <dbReference type="NCBI Taxonomy" id="67352"/>
    <lineage>
        <taxon>Bacteria</taxon>
        <taxon>Bacillati</taxon>
        <taxon>Actinomycetota</taxon>
        <taxon>Actinomycetes</taxon>
        <taxon>Kitasatosporales</taxon>
        <taxon>Streptomycetaceae</taxon>
        <taxon>Kitasatospora</taxon>
    </lineage>
</organism>
<evidence type="ECO:0000313" key="3">
    <source>
        <dbReference type="EMBL" id="WUQ84865.1"/>
    </source>
</evidence>
<feature type="domain" description="Chorismate mutase" evidence="2">
    <location>
        <begin position="13"/>
        <end position="103"/>
    </location>
</feature>
<dbReference type="InterPro" id="IPR036263">
    <property type="entry name" value="Chorismate_II_sf"/>
</dbReference>
<gene>
    <name evidence="3" type="ORF">OHA16_18960</name>
</gene>
<protein>
    <submittedName>
        <fullName evidence="3">Chorismate mutase</fullName>
    </submittedName>
</protein>
<name>A0ABZ1U0Z7_9ACTN</name>
<accession>A0ABZ1U0Z7</accession>
<dbReference type="PANTHER" id="PTHR38041:SF1">
    <property type="entry name" value="CHORISMATE MUTASE"/>
    <property type="match status" value="1"/>
</dbReference>
<proteinExistence type="predicted"/>
<dbReference type="InterPro" id="IPR051331">
    <property type="entry name" value="Chorismate_mutase-related"/>
</dbReference>
<dbReference type="SMART" id="SM00830">
    <property type="entry name" value="CM_2"/>
    <property type="match status" value="1"/>
</dbReference>
<dbReference type="PANTHER" id="PTHR38041">
    <property type="entry name" value="CHORISMATE MUTASE"/>
    <property type="match status" value="1"/>
</dbReference>
<dbReference type="Pfam" id="PF01817">
    <property type="entry name" value="CM_2"/>
    <property type="match status" value="1"/>
</dbReference>
<dbReference type="SUPFAM" id="SSF48600">
    <property type="entry name" value="Chorismate mutase II"/>
    <property type="match status" value="1"/>
</dbReference>
<evidence type="ECO:0000259" key="2">
    <source>
        <dbReference type="PROSITE" id="PS51168"/>
    </source>
</evidence>
<reference evidence="3" key="1">
    <citation type="submission" date="2022-10" db="EMBL/GenBank/DDBJ databases">
        <title>The complete genomes of actinobacterial strains from the NBC collection.</title>
        <authorList>
            <person name="Joergensen T.S."/>
            <person name="Alvarez Arevalo M."/>
            <person name="Sterndorff E.B."/>
            <person name="Faurdal D."/>
            <person name="Vuksanovic O."/>
            <person name="Mourched A.-S."/>
            <person name="Charusanti P."/>
            <person name="Shaw S."/>
            <person name="Blin K."/>
            <person name="Weber T."/>
        </authorList>
    </citation>
    <scope>NUCLEOTIDE SEQUENCE</scope>
    <source>
        <strain evidence="3">NBC_00222</strain>
    </source>
</reference>
<sequence length="129" mass="13577">MSADRTGADPSSPAIDPRIDELRLSVDALDRRIVALLAERTAVVRELTGFKRDEETVRSPGRVEQVVAKVRGLADEHGMPPGIAEATYRTLIDELTRMQMELLDERRAAAAAAAGSAAAAAGAAAGEGP</sequence>
<keyword evidence="1" id="KW-0413">Isomerase</keyword>
<dbReference type="Proteomes" id="UP001432222">
    <property type="component" value="Chromosome"/>
</dbReference>
<dbReference type="EMBL" id="CP108110">
    <property type="protein sequence ID" value="WUQ84865.1"/>
    <property type="molecule type" value="Genomic_DNA"/>
</dbReference>
<dbReference type="Gene3D" id="1.20.59.10">
    <property type="entry name" value="Chorismate mutase"/>
    <property type="match status" value="1"/>
</dbReference>
<dbReference type="RefSeq" id="WP_328955687.1">
    <property type="nucleotide sequence ID" value="NZ_CP108110.1"/>
</dbReference>
<keyword evidence="4" id="KW-1185">Reference proteome</keyword>
<evidence type="ECO:0000313" key="4">
    <source>
        <dbReference type="Proteomes" id="UP001432222"/>
    </source>
</evidence>
<dbReference type="InterPro" id="IPR036979">
    <property type="entry name" value="CM_dom_sf"/>
</dbReference>
<evidence type="ECO:0000256" key="1">
    <source>
        <dbReference type="ARBA" id="ARBA00023235"/>
    </source>
</evidence>